<evidence type="ECO:0000313" key="3">
    <source>
        <dbReference type="EMBL" id="ACL77076.1"/>
    </source>
</evidence>
<dbReference type="eggNOG" id="COG3745">
    <property type="taxonomic scope" value="Bacteria"/>
</dbReference>
<dbReference type="SMART" id="SM00858">
    <property type="entry name" value="SAF"/>
    <property type="match status" value="1"/>
</dbReference>
<dbReference type="STRING" id="394503.Ccel_2778"/>
<evidence type="ECO:0000313" key="4">
    <source>
        <dbReference type="Proteomes" id="UP000001349"/>
    </source>
</evidence>
<feature type="domain" description="SAF" evidence="2">
    <location>
        <begin position="37"/>
        <end position="99"/>
    </location>
</feature>
<dbReference type="InterPro" id="IPR031571">
    <property type="entry name" value="RcpC_dom"/>
</dbReference>
<dbReference type="Proteomes" id="UP000001349">
    <property type="component" value="Chromosome"/>
</dbReference>
<dbReference type="CDD" id="cd11614">
    <property type="entry name" value="SAF_CpaB_FlgA_like"/>
    <property type="match status" value="1"/>
</dbReference>
<accession>B8I7K5</accession>
<proteinExistence type="predicted"/>
<dbReference type="KEGG" id="cce:Ccel_2778"/>
<dbReference type="Gene3D" id="3.90.1210.10">
    <property type="entry name" value="Antifreeze-like/N-acetylneuraminic acid synthase C-terminal domain"/>
    <property type="match status" value="1"/>
</dbReference>
<dbReference type="Pfam" id="PF08666">
    <property type="entry name" value="SAF"/>
    <property type="match status" value="1"/>
</dbReference>
<dbReference type="Pfam" id="PF16976">
    <property type="entry name" value="RcpC"/>
    <property type="match status" value="1"/>
</dbReference>
<evidence type="ECO:0000259" key="2">
    <source>
        <dbReference type="SMART" id="SM00858"/>
    </source>
</evidence>
<dbReference type="NCBIfam" id="TIGR03177">
    <property type="entry name" value="pilus_cpaB"/>
    <property type="match status" value="1"/>
</dbReference>
<gene>
    <name evidence="3" type="ordered locus">Ccel_2778</name>
</gene>
<organism evidence="3 4">
    <name type="scientific">Ruminiclostridium cellulolyticum (strain ATCC 35319 / DSM 5812 / JCM 6584 / H10)</name>
    <name type="common">Clostridium cellulolyticum</name>
    <dbReference type="NCBI Taxonomy" id="394503"/>
    <lineage>
        <taxon>Bacteria</taxon>
        <taxon>Bacillati</taxon>
        <taxon>Bacillota</taxon>
        <taxon>Clostridia</taxon>
        <taxon>Eubacteriales</taxon>
        <taxon>Oscillospiraceae</taxon>
        <taxon>Ruminiclostridium</taxon>
    </lineage>
</organism>
<feature type="compositionally biased region" description="Basic and acidic residues" evidence="1">
    <location>
        <begin position="250"/>
        <end position="260"/>
    </location>
</feature>
<dbReference type="RefSeq" id="WP_015926148.1">
    <property type="nucleotide sequence ID" value="NC_011898.1"/>
</dbReference>
<dbReference type="InterPro" id="IPR017592">
    <property type="entry name" value="Pilus_assmbl_Flp-typ_CpaB"/>
</dbReference>
<protein>
    <submittedName>
        <fullName evidence="3">SAF domain protein</fullName>
    </submittedName>
</protein>
<dbReference type="EMBL" id="CP001348">
    <property type="protein sequence ID" value="ACL77076.1"/>
    <property type="molecule type" value="Genomic_DNA"/>
</dbReference>
<dbReference type="AlphaFoldDB" id="B8I7K5"/>
<dbReference type="OrthoDB" id="1953381at2"/>
<dbReference type="InterPro" id="IPR013974">
    <property type="entry name" value="SAF"/>
</dbReference>
<name>B8I7K5_RUMCH</name>
<keyword evidence="4" id="KW-1185">Reference proteome</keyword>
<feature type="region of interest" description="Disordered" evidence="1">
    <location>
        <begin position="250"/>
        <end position="294"/>
    </location>
</feature>
<sequence length="294" mass="31740" precursor="true">MNILKNRTVLGVICILLSLVICFAVTPLFNSSISQRTKIVRVSRDIKAGDKITGNMVQIVEVGSYNLPSGVIKNKDDAIGKYASADMKTGDYIFNTKLSAAPAAENSYLYSLNGEKQAMSVTVGSFASGLSGKLMSGDIVSVIAPDYKNQGTAVIPEELQYVEVIGVTASTGYDTNTSENTEKQTGNKEKELPSTVTLLVSAVQSKTLAALESDGKLHLSLVYRGIKENAEKFLDYQDKVIQDLYFDKDKKTEKEMETDTQKATINTEPKAGESNESNNTGMAVGDAMQEGEGE</sequence>
<evidence type="ECO:0000256" key="1">
    <source>
        <dbReference type="SAM" id="MobiDB-lite"/>
    </source>
</evidence>
<dbReference type="HOGENOM" id="CLU_087270_0_0_9"/>
<reference evidence="3 4" key="1">
    <citation type="submission" date="2009-01" db="EMBL/GenBank/DDBJ databases">
        <title>Complete sequence of Clostridium cellulolyticum H10.</title>
        <authorList>
            <consortium name="US DOE Joint Genome Institute"/>
            <person name="Lucas S."/>
            <person name="Copeland A."/>
            <person name="Lapidus A."/>
            <person name="Glavina del Rio T."/>
            <person name="Dalin E."/>
            <person name="Tice H."/>
            <person name="Bruce D."/>
            <person name="Goodwin L."/>
            <person name="Pitluck S."/>
            <person name="Chertkov O."/>
            <person name="Saunders E."/>
            <person name="Brettin T."/>
            <person name="Detter J.C."/>
            <person name="Han C."/>
            <person name="Larimer F."/>
            <person name="Land M."/>
            <person name="Hauser L."/>
            <person name="Kyrpides N."/>
            <person name="Ivanova N."/>
            <person name="Zhou J."/>
            <person name="Richardson P."/>
        </authorList>
    </citation>
    <scope>NUCLEOTIDE SEQUENCE [LARGE SCALE GENOMIC DNA]</scope>
    <source>
        <strain evidence="4">ATCC 35319 / DSM 5812 / JCM 6584 / H10</strain>
    </source>
</reference>